<keyword evidence="1" id="KW-0472">Membrane</keyword>
<evidence type="ECO:0000256" key="1">
    <source>
        <dbReference type="SAM" id="Phobius"/>
    </source>
</evidence>
<organism evidence="2">
    <name type="scientific">Arundo donax</name>
    <name type="common">Giant reed</name>
    <name type="synonym">Donax arundinaceus</name>
    <dbReference type="NCBI Taxonomy" id="35708"/>
    <lineage>
        <taxon>Eukaryota</taxon>
        <taxon>Viridiplantae</taxon>
        <taxon>Streptophyta</taxon>
        <taxon>Embryophyta</taxon>
        <taxon>Tracheophyta</taxon>
        <taxon>Spermatophyta</taxon>
        <taxon>Magnoliopsida</taxon>
        <taxon>Liliopsida</taxon>
        <taxon>Poales</taxon>
        <taxon>Poaceae</taxon>
        <taxon>PACMAD clade</taxon>
        <taxon>Arundinoideae</taxon>
        <taxon>Arundineae</taxon>
        <taxon>Arundo</taxon>
    </lineage>
</organism>
<keyword evidence="1" id="KW-0812">Transmembrane</keyword>
<dbReference type="EMBL" id="GBRH01198539">
    <property type="protein sequence ID" value="JAD99356.1"/>
    <property type="molecule type" value="Transcribed_RNA"/>
</dbReference>
<sequence>MANLARVVQRAMATCCRIKLLVAIQTGLWLVLNLPICTSTLMVTTDFMTSFSSVKTTNNSCKVCHG</sequence>
<name>A0A0A9EGY8_ARUDO</name>
<reference evidence="2" key="1">
    <citation type="submission" date="2014-09" db="EMBL/GenBank/DDBJ databases">
        <authorList>
            <person name="Magalhaes I.L.F."/>
            <person name="Oliveira U."/>
            <person name="Santos F.R."/>
            <person name="Vidigal T.H.D.A."/>
            <person name="Brescovit A.D."/>
            <person name="Santos A.J."/>
        </authorList>
    </citation>
    <scope>NUCLEOTIDE SEQUENCE</scope>
    <source>
        <tissue evidence="2">Shoot tissue taken approximately 20 cm above the soil surface</tissue>
    </source>
</reference>
<proteinExistence type="predicted"/>
<reference evidence="2" key="2">
    <citation type="journal article" date="2015" name="Data Brief">
        <title>Shoot transcriptome of the giant reed, Arundo donax.</title>
        <authorList>
            <person name="Barrero R.A."/>
            <person name="Guerrero F.D."/>
            <person name="Moolhuijzen P."/>
            <person name="Goolsby J.A."/>
            <person name="Tidwell J."/>
            <person name="Bellgard S.E."/>
            <person name="Bellgard M.I."/>
        </authorList>
    </citation>
    <scope>NUCLEOTIDE SEQUENCE</scope>
    <source>
        <tissue evidence="2">Shoot tissue taken approximately 20 cm above the soil surface</tissue>
    </source>
</reference>
<keyword evidence="1" id="KW-1133">Transmembrane helix</keyword>
<protein>
    <submittedName>
        <fullName evidence="2">TIDP3065</fullName>
    </submittedName>
</protein>
<accession>A0A0A9EGY8</accession>
<dbReference type="AlphaFoldDB" id="A0A0A9EGY8"/>
<feature type="transmembrane region" description="Helical" evidence="1">
    <location>
        <begin position="20"/>
        <end position="43"/>
    </location>
</feature>
<evidence type="ECO:0000313" key="2">
    <source>
        <dbReference type="EMBL" id="JAD99356.1"/>
    </source>
</evidence>